<evidence type="ECO:0000256" key="8">
    <source>
        <dbReference type="ARBA" id="ARBA00023133"/>
    </source>
</evidence>
<accession>A0A6J6RTU0</accession>
<evidence type="ECO:0000256" key="7">
    <source>
        <dbReference type="ARBA" id="ARBA00023004"/>
    </source>
</evidence>
<feature type="transmembrane region" description="Helical" evidence="12">
    <location>
        <begin position="126"/>
        <end position="146"/>
    </location>
</feature>
<protein>
    <submittedName>
        <fullName evidence="13">Unannotated protein</fullName>
    </submittedName>
</protein>
<evidence type="ECO:0000256" key="5">
    <source>
        <dbReference type="ARBA" id="ARBA00022989"/>
    </source>
</evidence>
<dbReference type="GO" id="GO:0016491">
    <property type="term" value="F:oxidoreductase activity"/>
    <property type="evidence" value="ECO:0007669"/>
    <property type="project" value="UniProtKB-KW"/>
</dbReference>
<evidence type="ECO:0000256" key="2">
    <source>
        <dbReference type="ARBA" id="ARBA00022475"/>
    </source>
</evidence>
<keyword evidence="4" id="KW-0479">Metal-binding</keyword>
<proteinExistence type="predicted"/>
<keyword evidence="2" id="KW-1003">Cell membrane</keyword>
<evidence type="ECO:0000256" key="4">
    <source>
        <dbReference type="ARBA" id="ARBA00022723"/>
    </source>
</evidence>
<evidence type="ECO:0000256" key="3">
    <source>
        <dbReference type="ARBA" id="ARBA00022692"/>
    </source>
</evidence>
<evidence type="ECO:0000256" key="6">
    <source>
        <dbReference type="ARBA" id="ARBA00023002"/>
    </source>
</evidence>
<organism evidence="13">
    <name type="scientific">freshwater metagenome</name>
    <dbReference type="NCBI Taxonomy" id="449393"/>
    <lineage>
        <taxon>unclassified sequences</taxon>
        <taxon>metagenomes</taxon>
        <taxon>ecological metagenomes</taxon>
    </lineage>
</organism>
<keyword evidence="10" id="KW-1015">Disulfide bond</keyword>
<keyword evidence="5 12" id="KW-1133">Transmembrane helix</keyword>
<keyword evidence="3 12" id="KW-0812">Transmembrane</keyword>
<keyword evidence="9 12" id="KW-0472">Membrane</keyword>
<comment type="subcellular location">
    <subcellularLocation>
        <location evidence="1">Membrane</location>
        <topology evidence="1">Multi-pass membrane protein</topology>
    </subcellularLocation>
</comment>
<feature type="transmembrane region" description="Helical" evidence="12">
    <location>
        <begin position="239"/>
        <end position="257"/>
    </location>
</feature>
<feature type="transmembrane region" description="Helical" evidence="12">
    <location>
        <begin position="73"/>
        <end position="90"/>
    </location>
</feature>
<gene>
    <name evidence="13" type="ORF">UFOPK2761_00154</name>
</gene>
<comment type="pathway">
    <text evidence="11">Porphyrin-containing compound metabolism.</text>
</comment>
<evidence type="ECO:0000256" key="10">
    <source>
        <dbReference type="ARBA" id="ARBA00023157"/>
    </source>
</evidence>
<sequence>MTLETLQDTRLRQARWAGWASLVANILIVVTGGAVRLTGSGLGCPTWPRCTDESFTPHGELGLHGVIEFGNRLLTFVLVAIAVLTFLAAWRTGRRELRRLALVLALGIPLQAVIGGITVLVDLNPWAVALHLMLSMVLVSLSVRFLQQLDRPVPAARGPLVALAWGVFAVGYVVLYLGTIVTGSGPHAGDADVARNGLDPVQWSQLHADSVFLYIGMTIGLGAALHASRADRAAIRATWLLLGLQLAQGAVGFVQYFTGLPEVLVGVHLLGAGVLAASTTWVLLRVRHPEPAQPRAASVEPELATSLR</sequence>
<keyword evidence="6" id="KW-0560">Oxidoreductase</keyword>
<feature type="transmembrane region" description="Helical" evidence="12">
    <location>
        <begin position="211"/>
        <end position="227"/>
    </location>
</feature>
<dbReference type="AlphaFoldDB" id="A0A6J6RTU0"/>
<dbReference type="PANTHER" id="PTHR35457">
    <property type="entry name" value="HEME A SYNTHASE"/>
    <property type="match status" value="1"/>
</dbReference>
<keyword evidence="8" id="KW-0350">Heme biosynthesis</keyword>
<feature type="transmembrane region" description="Helical" evidence="12">
    <location>
        <begin position="102"/>
        <end position="120"/>
    </location>
</feature>
<evidence type="ECO:0000256" key="1">
    <source>
        <dbReference type="ARBA" id="ARBA00004141"/>
    </source>
</evidence>
<name>A0A6J6RTU0_9ZZZZ</name>
<feature type="transmembrane region" description="Helical" evidence="12">
    <location>
        <begin position="16"/>
        <end position="35"/>
    </location>
</feature>
<dbReference type="PANTHER" id="PTHR35457:SF1">
    <property type="entry name" value="HEME A SYNTHASE"/>
    <property type="match status" value="1"/>
</dbReference>
<dbReference type="GO" id="GO:0046872">
    <property type="term" value="F:metal ion binding"/>
    <property type="evidence" value="ECO:0007669"/>
    <property type="project" value="UniProtKB-KW"/>
</dbReference>
<dbReference type="EMBL" id="CAEZYQ010000001">
    <property type="protein sequence ID" value="CAB4725934.1"/>
    <property type="molecule type" value="Genomic_DNA"/>
</dbReference>
<dbReference type="GO" id="GO:0016020">
    <property type="term" value="C:membrane"/>
    <property type="evidence" value="ECO:0007669"/>
    <property type="project" value="UniProtKB-SubCell"/>
</dbReference>
<feature type="transmembrane region" description="Helical" evidence="12">
    <location>
        <begin position="158"/>
        <end position="177"/>
    </location>
</feature>
<evidence type="ECO:0000256" key="9">
    <source>
        <dbReference type="ARBA" id="ARBA00023136"/>
    </source>
</evidence>
<keyword evidence="7" id="KW-0408">Iron</keyword>
<evidence type="ECO:0000256" key="11">
    <source>
        <dbReference type="ARBA" id="ARBA00023444"/>
    </source>
</evidence>
<evidence type="ECO:0000256" key="12">
    <source>
        <dbReference type="SAM" id="Phobius"/>
    </source>
</evidence>
<dbReference type="InterPro" id="IPR050450">
    <property type="entry name" value="COX15/CtaA_HemeA_synthase"/>
</dbReference>
<evidence type="ECO:0000313" key="13">
    <source>
        <dbReference type="EMBL" id="CAB4725934.1"/>
    </source>
</evidence>
<dbReference type="Pfam" id="PF02628">
    <property type="entry name" value="COX15-CtaA"/>
    <property type="match status" value="2"/>
</dbReference>
<dbReference type="InterPro" id="IPR003780">
    <property type="entry name" value="COX15/CtaA_fam"/>
</dbReference>
<reference evidence="13" key="1">
    <citation type="submission" date="2020-05" db="EMBL/GenBank/DDBJ databases">
        <authorList>
            <person name="Chiriac C."/>
            <person name="Salcher M."/>
            <person name="Ghai R."/>
            <person name="Kavagutti S V."/>
        </authorList>
    </citation>
    <scope>NUCLEOTIDE SEQUENCE</scope>
</reference>
<feature type="transmembrane region" description="Helical" evidence="12">
    <location>
        <begin position="263"/>
        <end position="284"/>
    </location>
</feature>
<dbReference type="GO" id="GO:0006784">
    <property type="term" value="P:heme A biosynthetic process"/>
    <property type="evidence" value="ECO:0007669"/>
    <property type="project" value="InterPro"/>
</dbReference>